<dbReference type="NCBIfam" id="TIGR00254">
    <property type="entry name" value="GGDEF"/>
    <property type="match status" value="1"/>
</dbReference>
<comment type="catalytic activity">
    <reaction evidence="2">
        <text>2 GTP = 3',3'-c-di-GMP + 2 diphosphate</text>
        <dbReference type="Rhea" id="RHEA:24898"/>
        <dbReference type="ChEBI" id="CHEBI:33019"/>
        <dbReference type="ChEBI" id="CHEBI:37565"/>
        <dbReference type="ChEBI" id="CHEBI:58805"/>
        <dbReference type="EC" id="2.7.7.65"/>
    </reaction>
</comment>
<name>A0ABV7HPK2_9GAMM</name>
<dbReference type="Proteomes" id="UP001595476">
    <property type="component" value="Unassembled WGS sequence"/>
</dbReference>
<proteinExistence type="predicted"/>
<dbReference type="SUPFAM" id="SSF55073">
    <property type="entry name" value="Nucleotide cyclase"/>
    <property type="match status" value="1"/>
</dbReference>
<dbReference type="PANTHER" id="PTHR45138:SF9">
    <property type="entry name" value="DIGUANYLATE CYCLASE DGCM-RELATED"/>
    <property type="match status" value="1"/>
</dbReference>
<dbReference type="SMART" id="SM00267">
    <property type="entry name" value="GGDEF"/>
    <property type="match status" value="1"/>
</dbReference>
<accession>A0ABV7HPK2</accession>
<keyword evidence="5" id="KW-1185">Reference proteome</keyword>
<comment type="caution">
    <text evidence="4">The sequence shown here is derived from an EMBL/GenBank/DDBJ whole genome shotgun (WGS) entry which is preliminary data.</text>
</comment>
<dbReference type="InterPro" id="IPR050469">
    <property type="entry name" value="Diguanylate_Cyclase"/>
</dbReference>
<organism evidence="4 5">
    <name type="scientific">Litoribrevibacter euphylliae</name>
    <dbReference type="NCBI Taxonomy" id="1834034"/>
    <lineage>
        <taxon>Bacteria</taxon>
        <taxon>Pseudomonadati</taxon>
        <taxon>Pseudomonadota</taxon>
        <taxon>Gammaproteobacteria</taxon>
        <taxon>Oceanospirillales</taxon>
        <taxon>Oceanospirillaceae</taxon>
        <taxon>Litoribrevibacter</taxon>
    </lineage>
</organism>
<protein>
    <recommendedName>
        <fullName evidence="1">diguanylate cyclase</fullName>
        <ecNumber evidence="1">2.7.7.65</ecNumber>
    </recommendedName>
</protein>
<dbReference type="Pfam" id="PF00990">
    <property type="entry name" value="GGDEF"/>
    <property type="match status" value="1"/>
</dbReference>
<dbReference type="Gene3D" id="3.30.70.270">
    <property type="match status" value="1"/>
</dbReference>
<dbReference type="InterPro" id="IPR000160">
    <property type="entry name" value="GGDEF_dom"/>
</dbReference>
<dbReference type="PROSITE" id="PS50887">
    <property type="entry name" value="GGDEF"/>
    <property type="match status" value="1"/>
</dbReference>
<dbReference type="CDD" id="cd01949">
    <property type="entry name" value="GGDEF"/>
    <property type="match status" value="1"/>
</dbReference>
<gene>
    <name evidence="4" type="ORF">ACFOEK_20340</name>
</gene>
<dbReference type="PANTHER" id="PTHR45138">
    <property type="entry name" value="REGULATORY COMPONENTS OF SENSORY TRANSDUCTION SYSTEM"/>
    <property type="match status" value="1"/>
</dbReference>
<keyword evidence="4" id="KW-0548">Nucleotidyltransferase</keyword>
<evidence type="ECO:0000259" key="3">
    <source>
        <dbReference type="PROSITE" id="PS50887"/>
    </source>
</evidence>
<evidence type="ECO:0000313" key="4">
    <source>
        <dbReference type="EMBL" id="MFC3153401.1"/>
    </source>
</evidence>
<dbReference type="InterPro" id="IPR029787">
    <property type="entry name" value="Nucleotide_cyclase"/>
</dbReference>
<dbReference type="InterPro" id="IPR043128">
    <property type="entry name" value="Rev_trsase/Diguanyl_cyclase"/>
</dbReference>
<dbReference type="EMBL" id="JBHRSZ010000009">
    <property type="protein sequence ID" value="MFC3153401.1"/>
    <property type="molecule type" value="Genomic_DNA"/>
</dbReference>
<feature type="domain" description="GGDEF" evidence="3">
    <location>
        <begin position="175"/>
        <end position="307"/>
    </location>
</feature>
<keyword evidence="4" id="KW-0808">Transferase</keyword>
<evidence type="ECO:0000256" key="1">
    <source>
        <dbReference type="ARBA" id="ARBA00012528"/>
    </source>
</evidence>
<dbReference type="RefSeq" id="WP_386723322.1">
    <property type="nucleotide sequence ID" value="NZ_JBHRSZ010000009.1"/>
</dbReference>
<evidence type="ECO:0000256" key="2">
    <source>
        <dbReference type="ARBA" id="ARBA00034247"/>
    </source>
</evidence>
<evidence type="ECO:0000313" key="5">
    <source>
        <dbReference type="Proteomes" id="UP001595476"/>
    </source>
</evidence>
<dbReference type="EC" id="2.7.7.65" evidence="1"/>
<sequence>MVTTVQPRQRVSLKDAKSFSAFTNLVKTQERQKEVRQRLTAQLQTTLDVEKLLTIFYKEVQQVVQVGGIVYQISDQDNLTVSLGQQHTHRCTYQLSSETEAMGEITLSRSKRFIEEELTILEGLFSTLYFPLKNSLAYRAAIMAARKDPLTNTWNRAAMDETLAREVELSKRHNQPMSILMLDIDHFKAVNDRYGHSAGDIILQETAKIINHASRQTDLLFRYGGEEFLLVLNKTDHNGATIIAERIRQALEAHAVKCGESEITVTSSIGVASCRSTDSTEDLVGRADKALYQAKIAGRNQTQSGELTGNS</sequence>
<dbReference type="GO" id="GO:0052621">
    <property type="term" value="F:diguanylate cyclase activity"/>
    <property type="evidence" value="ECO:0007669"/>
    <property type="project" value="UniProtKB-EC"/>
</dbReference>
<reference evidence="5" key="1">
    <citation type="journal article" date="2019" name="Int. J. Syst. Evol. Microbiol.">
        <title>The Global Catalogue of Microorganisms (GCM) 10K type strain sequencing project: providing services to taxonomists for standard genome sequencing and annotation.</title>
        <authorList>
            <consortium name="The Broad Institute Genomics Platform"/>
            <consortium name="The Broad Institute Genome Sequencing Center for Infectious Disease"/>
            <person name="Wu L."/>
            <person name="Ma J."/>
        </authorList>
    </citation>
    <scope>NUCLEOTIDE SEQUENCE [LARGE SCALE GENOMIC DNA]</scope>
    <source>
        <strain evidence="5">KCTC 52438</strain>
    </source>
</reference>